<protein>
    <submittedName>
        <fullName evidence="2">Uncharacterized protein</fullName>
    </submittedName>
</protein>
<dbReference type="SMART" id="SM00209">
    <property type="entry name" value="TSP1"/>
    <property type="match status" value="1"/>
</dbReference>
<dbReference type="PROSITE" id="PS50092">
    <property type="entry name" value="TSP1"/>
    <property type="match status" value="1"/>
</dbReference>
<dbReference type="InterPro" id="IPR000884">
    <property type="entry name" value="TSP1_rpt"/>
</dbReference>
<dbReference type="Gene3D" id="2.20.100.10">
    <property type="entry name" value="Thrombospondin type-1 (TSP1) repeat"/>
    <property type="match status" value="1"/>
</dbReference>
<name>A0A6C0C687_9ZZZZ</name>
<evidence type="ECO:0000313" key="2">
    <source>
        <dbReference type="EMBL" id="QHS99856.1"/>
    </source>
</evidence>
<feature type="transmembrane region" description="Helical" evidence="1">
    <location>
        <begin position="16"/>
        <end position="34"/>
    </location>
</feature>
<organism evidence="2">
    <name type="scientific">viral metagenome</name>
    <dbReference type="NCBI Taxonomy" id="1070528"/>
    <lineage>
        <taxon>unclassified sequences</taxon>
        <taxon>metagenomes</taxon>
        <taxon>organismal metagenomes</taxon>
    </lineage>
</organism>
<dbReference type="EMBL" id="MN739349">
    <property type="protein sequence ID" value="QHS99856.1"/>
    <property type="molecule type" value="Genomic_DNA"/>
</dbReference>
<accession>A0A6C0C687</accession>
<reference evidence="2" key="1">
    <citation type="journal article" date="2020" name="Nature">
        <title>Giant virus diversity and host interactions through global metagenomics.</title>
        <authorList>
            <person name="Schulz F."/>
            <person name="Roux S."/>
            <person name="Paez-Espino D."/>
            <person name="Jungbluth S."/>
            <person name="Walsh D.A."/>
            <person name="Denef V.J."/>
            <person name="McMahon K.D."/>
            <person name="Konstantinidis K.T."/>
            <person name="Eloe-Fadrosh E.A."/>
            <person name="Kyrpides N.C."/>
            <person name="Woyke T."/>
        </authorList>
    </citation>
    <scope>NUCLEOTIDE SEQUENCE</scope>
    <source>
        <strain evidence="2">GVMAG-M-3300020187-37</strain>
    </source>
</reference>
<sequence length="845" mass="94812">MNYIIFFNILYKYMNVIYYILLLTLISLVFYFRIVEGFDNNYTNYIPPIYTKEAIKSKNIHKFGFHKGKGSYKKEQLKDKKSDDKLSVLNELLDKLLNRIVSDTQDCVGSFGKYSECDKSCGTGGYQTRKYEITQEKGINGKACRVDEGVEEKIPCYIRDCNENEECEVNLDCRSGNCEPDKKTCGPEVYCSKENLHVCSQDECRILNENNINNSNVLEGKYLYETNSEKCFFKTPAEIEELNINIYSYNYENPESYAVKQICSYYENSDPDTGGCKLKENIVMDGDYPKCVLGRKPEPTLLNIDKACDTCIITGAVDEIQCKCPENEFLNENNECIENRTIDGREADCQWFEKYDDGICRECEPNLLTTKGMNELCEQDYNIRNATNCNGYIPDNDDDLNNVNCSVNVCNDVDKFLGWGNTICKSSIEVICPPGQYLDSGSNVCEYCLPGNYCPGGNDVECSPGSSNEAGVGICKCQEKTYNPNTGSDSPDDCMTCGNQLSGRGSVSCGNNAFSCGRGDYIDNIDSGDADQNYCDCDIGFYFNEQENILAQFENINQSQNMLNSLDPKDRSEELNQLTCIELPDNFPWFRSDANNPRFRYCSDQVNCGVHSDDNLLENACIQSSGEWVRRCVSGPEVGKYINSDGIITDCESQPNCAPGGDVLNPVDCVMKVDITDDGSMYKQCSSANDGYIVNDYGQVVPCSSCQDGQYVDSECVSNGETQTNTICKPDTAHPECPSDAVIGVENYPGAGTNRSCSQYHPSENEGCDNLYEEVVWSGETILYRRCGRATGIDWYHAWDDKSFTPGWGFTREYWEKHCVSDSTNEYLCYSPTGLPQSNTAFISP</sequence>
<dbReference type="SUPFAM" id="SSF82895">
    <property type="entry name" value="TSP-1 type 1 repeat"/>
    <property type="match status" value="1"/>
</dbReference>
<keyword evidence="1" id="KW-1133">Transmembrane helix</keyword>
<dbReference type="InterPro" id="IPR036383">
    <property type="entry name" value="TSP1_rpt_sf"/>
</dbReference>
<dbReference type="AlphaFoldDB" id="A0A6C0C687"/>
<keyword evidence="1" id="KW-0812">Transmembrane</keyword>
<evidence type="ECO:0000256" key="1">
    <source>
        <dbReference type="SAM" id="Phobius"/>
    </source>
</evidence>
<proteinExistence type="predicted"/>
<keyword evidence="1" id="KW-0472">Membrane</keyword>